<feature type="chain" id="PRO_5019096107" description="Energy transducer TonB" evidence="1">
    <location>
        <begin position="24"/>
        <end position="276"/>
    </location>
</feature>
<evidence type="ECO:0008006" key="4">
    <source>
        <dbReference type="Google" id="ProtNLM"/>
    </source>
</evidence>
<dbReference type="RefSeq" id="WP_129835320.1">
    <property type="nucleotide sequence ID" value="NZ_CP035704.1"/>
</dbReference>
<proteinExistence type="predicted"/>
<dbReference type="EMBL" id="CP035704">
    <property type="protein sequence ID" value="QBB71878.1"/>
    <property type="molecule type" value="Genomic_DNA"/>
</dbReference>
<dbReference type="SUPFAM" id="SSF74653">
    <property type="entry name" value="TolA/TonB C-terminal domain"/>
    <property type="match status" value="1"/>
</dbReference>
<dbReference type="AlphaFoldDB" id="A0A411HN20"/>
<name>A0A411HN20_9GAMM</name>
<evidence type="ECO:0000313" key="2">
    <source>
        <dbReference type="EMBL" id="QBB71878.1"/>
    </source>
</evidence>
<dbReference type="OrthoDB" id="5982524at2"/>
<reference evidence="2 3" key="1">
    <citation type="submission" date="2019-01" db="EMBL/GenBank/DDBJ databases">
        <title>Pseudolysobacter antarctica gen. nov., sp. nov., isolated from Fildes Peninsula, Antarctica.</title>
        <authorList>
            <person name="Wei Z."/>
            <person name="Peng F."/>
        </authorList>
    </citation>
    <scope>NUCLEOTIDE SEQUENCE [LARGE SCALE GENOMIC DNA]</scope>
    <source>
        <strain evidence="2 3">AQ6-296</strain>
    </source>
</reference>
<evidence type="ECO:0000256" key="1">
    <source>
        <dbReference type="SAM" id="SignalP"/>
    </source>
</evidence>
<organism evidence="2 3">
    <name type="scientific">Pseudolysobacter antarcticus</name>
    <dbReference type="NCBI Taxonomy" id="2511995"/>
    <lineage>
        <taxon>Bacteria</taxon>
        <taxon>Pseudomonadati</taxon>
        <taxon>Pseudomonadota</taxon>
        <taxon>Gammaproteobacteria</taxon>
        <taxon>Lysobacterales</taxon>
        <taxon>Rhodanobacteraceae</taxon>
        <taxon>Pseudolysobacter</taxon>
    </lineage>
</organism>
<dbReference type="KEGG" id="xbc:ELE36_16780"/>
<dbReference type="Proteomes" id="UP000291562">
    <property type="component" value="Chromosome"/>
</dbReference>
<evidence type="ECO:0000313" key="3">
    <source>
        <dbReference type="Proteomes" id="UP000291562"/>
    </source>
</evidence>
<gene>
    <name evidence="2" type="ORF">ELE36_16780</name>
</gene>
<feature type="signal peptide" evidence="1">
    <location>
        <begin position="1"/>
        <end position="23"/>
    </location>
</feature>
<dbReference type="Gene3D" id="3.30.1150.10">
    <property type="match status" value="1"/>
</dbReference>
<sequence length="276" mass="30226">MKPYKFLFSAIAIFSFAAPSVFAQKGTPTLELEAIGDVRIGADGQVLDYTLKNNLAPAISALVDKNVRKWTFDPIVVDGKAVIAKTSVHLYLKAVPAQQDNYSLQITNVIFGEPKMAAKNQAPKYPPAAVQARLGAKVILWLKLDKSGDVIDVQPYQTSLDGRAATEVEAERWRALFEKSGIAAAKNWHYDLNETLNGKTVGTTVFAPINYVVELPGKPRPAGEWKAFLPGPLHTGPWSTTNQLAVTRDLSTLQQGETQPLDSHFRLKEDVIGKTL</sequence>
<protein>
    <recommendedName>
        <fullName evidence="4">Energy transducer TonB</fullName>
    </recommendedName>
</protein>
<accession>A0A411HN20</accession>
<keyword evidence="1" id="KW-0732">Signal</keyword>
<keyword evidence="3" id="KW-1185">Reference proteome</keyword>